<evidence type="ECO:0000256" key="1">
    <source>
        <dbReference type="ARBA" id="ARBA00007514"/>
    </source>
</evidence>
<dbReference type="GO" id="GO:0003743">
    <property type="term" value="F:translation initiation factor activity"/>
    <property type="evidence" value="ECO:0007669"/>
    <property type="project" value="InterPro"/>
</dbReference>
<evidence type="ECO:0000313" key="4">
    <source>
        <dbReference type="EMBL" id="JAT73287.1"/>
    </source>
</evidence>
<dbReference type="InterPro" id="IPR001950">
    <property type="entry name" value="SUI1"/>
</dbReference>
<dbReference type="AlphaFoldDB" id="A0A1D2A270"/>
<feature type="region of interest" description="Disordered" evidence="2">
    <location>
        <begin position="55"/>
        <end position="92"/>
    </location>
</feature>
<reference evidence="4" key="1">
    <citation type="submission" date="2015-08" db="EMBL/GenBank/DDBJ databases">
        <authorList>
            <person name="Babu N.S."/>
            <person name="Beckwith C.J."/>
            <person name="Beseler K.G."/>
            <person name="Brison A."/>
            <person name="Carone J.V."/>
            <person name="Caskin T.P."/>
            <person name="Diamond M."/>
            <person name="Durham M.E."/>
            <person name="Foxe J.M."/>
            <person name="Go M."/>
            <person name="Henderson B.A."/>
            <person name="Jones I.B."/>
            <person name="McGettigan J.A."/>
            <person name="Micheletti S.J."/>
            <person name="Nasrallah M.E."/>
            <person name="Ortiz D."/>
            <person name="Piller C.R."/>
            <person name="Privatt S.R."/>
            <person name="Schneider S.L."/>
            <person name="Sharp S."/>
            <person name="Smith T.C."/>
            <person name="Stanton J.D."/>
            <person name="Ullery H.E."/>
            <person name="Wilson R.J."/>
            <person name="Serrano M.G."/>
            <person name="Buck G."/>
            <person name="Lee V."/>
            <person name="Wang Y."/>
            <person name="Carvalho R."/>
            <person name="Voegtly L."/>
            <person name="Shi R."/>
            <person name="Duckworth R."/>
            <person name="Johnson A."/>
            <person name="Loviza R."/>
            <person name="Walstead R."/>
            <person name="Shah Z."/>
            <person name="Kiflezghi M."/>
            <person name="Wade K."/>
            <person name="Ball S.L."/>
            <person name="Bradley K.W."/>
            <person name="Asai D.J."/>
            <person name="Bowman C.A."/>
            <person name="Russell D.A."/>
            <person name="Pope W.H."/>
            <person name="Jacobs-Sera D."/>
            <person name="Hendrix R.W."/>
            <person name="Hatfull G.F."/>
        </authorList>
    </citation>
    <scope>NUCLEOTIDE SEQUENCE</scope>
</reference>
<dbReference type="PANTHER" id="PTHR12789:SF0">
    <property type="entry name" value="DENSITY-REGULATED PROTEIN"/>
    <property type="match status" value="1"/>
</dbReference>
<dbReference type="EMBL" id="GDKF01005335">
    <property type="protein sequence ID" value="JAT73287.1"/>
    <property type="molecule type" value="Transcribed_RNA"/>
</dbReference>
<name>A0A1D2A270_AUXPR</name>
<organism evidence="4">
    <name type="scientific">Auxenochlorella protothecoides</name>
    <name type="common">Green microalga</name>
    <name type="synonym">Chlorella protothecoides</name>
    <dbReference type="NCBI Taxonomy" id="3075"/>
    <lineage>
        <taxon>Eukaryota</taxon>
        <taxon>Viridiplantae</taxon>
        <taxon>Chlorophyta</taxon>
        <taxon>core chlorophytes</taxon>
        <taxon>Trebouxiophyceae</taxon>
        <taxon>Chlorellales</taxon>
        <taxon>Chlorellaceae</taxon>
        <taxon>Auxenochlorella</taxon>
    </lineage>
</organism>
<dbReference type="PROSITE" id="PS50296">
    <property type="entry name" value="SUI1"/>
    <property type="match status" value="1"/>
</dbReference>
<gene>
    <name evidence="4" type="ORF">g.149</name>
</gene>
<comment type="similarity">
    <text evidence="1">Belongs to the DENR family.</text>
</comment>
<protein>
    <recommendedName>
        <fullName evidence="3">SUI1 domain-containing protein</fullName>
    </recommendedName>
</protein>
<dbReference type="InterPro" id="IPR050318">
    <property type="entry name" value="DENR/SUI1_TIF"/>
</dbReference>
<dbReference type="GO" id="GO:0001731">
    <property type="term" value="P:formation of translation preinitiation complex"/>
    <property type="evidence" value="ECO:0007669"/>
    <property type="project" value="TreeGrafter"/>
</dbReference>
<dbReference type="InterPro" id="IPR046447">
    <property type="entry name" value="DENR_C"/>
</dbReference>
<dbReference type="Gene3D" id="3.30.780.10">
    <property type="entry name" value="SUI1-like domain"/>
    <property type="match status" value="1"/>
</dbReference>
<dbReference type="GO" id="GO:0002188">
    <property type="term" value="P:translation reinitiation"/>
    <property type="evidence" value="ECO:0007669"/>
    <property type="project" value="TreeGrafter"/>
</dbReference>
<accession>A0A1D2A270</accession>
<dbReference type="InterPro" id="IPR036877">
    <property type="entry name" value="SUI1_dom_sf"/>
</dbReference>
<feature type="domain" description="SUI1" evidence="3">
    <location>
        <begin position="88"/>
        <end position="159"/>
    </location>
</feature>
<sequence length="192" mass="20992">MGEGDGPSTSEVVPPRKVKYCQITGVPEEFNDFLPKDCDEYKKLKAAQQSAAESGLEELTLQSLPAGPPAAKQLPGNKGKKKKGKPEVVLERNTRNKKKCVTTISGLDLFGVKLAEASKIFGKKFASGASIVKNAEGKEQIDIQGDFVDPAVDLILKQFKSIKKSDLALVENKKKAPYFDEEDSEDEDELFD</sequence>
<evidence type="ECO:0000259" key="3">
    <source>
        <dbReference type="PROSITE" id="PS50296"/>
    </source>
</evidence>
<dbReference type="GO" id="GO:0003729">
    <property type="term" value="F:mRNA binding"/>
    <property type="evidence" value="ECO:0007669"/>
    <property type="project" value="TreeGrafter"/>
</dbReference>
<dbReference type="PANTHER" id="PTHR12789">
    <property type="entry name" value="DENSITY-REGULATED PROTEIN HOMOLOG"/>
    <property type="match status" value="1"/>
</dbReference>
<proteinExistence type="inferred from homology"/>
<dbReference type="SUPFAM" id="SSF55159">
    <property type="entry name" value="eIF1-like"/>
    <property type="match status" value="1"/>
</dbReference>
<evidence type="ECO:0000256" key="2">
    <source>
        <dbReference type="SAM" id="MobiDB-lite"/>
    </source>
</evidence>
<dbReference type="CDD" id="cd11607">
    <property type="entry name" value="DENR_C"/>
    <property type="match status" value="1"/>
</dbReference>
<dbReference type="Pfam" id="PF01253">
    <property type="entry name" value="SUI1"/>
    <property type="match status" value="1"/>
</dbReference>